<dbReference type="RefSeq" id="WP_377813914.1">
    <property type="nucleotide sequence ID" value="NZ_JBHRSJ010000016.1"/>
</dbReference>
<dbReference type="EMBL" id="JBHRSJ010000016">
    <property type="protein sequence ID" value="MFC2972270.1"/>
    <property type="molecule type" value="Genomic_DNA"/>
</dbReference>
<accession>A0ABV7AT81</accession>
<organism evidence="2 3">
    <name type="scientific">Azotobacter bryophylli</name>
    <dbReference type="NCBI Taxonomy" id="1986537"/>
    <lineage>
        <taxon>Bacteria</taxon>
        <taxon>Pseudomonadati</taxon>
        <taxon>Pseudomonadota</taxon>
        <taxon>Gammaproteobacteria</taxon>
        <taxon>Pseudomonadales</taxon>
        <taxon>Pseudomonadaceae</taxon>
        <taxon>Azotobacter</taxon>
    </lineage>
</organism>
<dbReference type="Pfam" id="PF10976">
    <property type="entry name" value="DUF2790"/>
    <property type="match status" value="1"/>
</dbReference>
<evidence type="ECO:0000313" key="3">
    <source>
        <dbReference type="Proteomes" id="UP001595457"/>
    </source>
</evidence>
<protein>
    <submittedName>
        <fullName evidence="2">DUF2790 domain-containing protein</fullName>
    </submittedName>
</protein>
<gene>
    <name evidence="2" type="ORF">ACFOJE_08625</name>
</gene>
<keyword evidence="1" id="KW-0732">Signal</keyword>
<dbReference type="Proteomes" id="UP001595457">
    <property type="component" value="Unassembled WGS sequence"/>
</dbReference>
<reference evidence="3" key="1">
    <citation type="journal article" date="2019" name="Int. J. Syst. Evol. Microbiol.">
        <title>The Global Catalogue of Microorganisms (GCM) 10K type strain sequencing project: providing services to taxonomists for standard genome sequencing and annotation.</title>
        <authorList>
            <consortium name="The Broad Institute Genomics Platform"/>
            <consortium name="The Broad Institute Genome Sequencing Center for Infectious Disease"/>
            <person name="Wu L."/>
            <person name="Ma J."/>
        </authorList>
    </citation>
    <scope>NUCLEOTIDE SEQUENCE [LARGE SCALE GENOMIC DNA]</scope>
    <source>
        <strain evidence="3">KCTC 62195</strain>
    </source>
</reference>
<comment type="caution">
    <text evidence="2">The sequence shown here is derived from an EMBL/GenBank/DDBJ whole genome shotgun (WGS) entry which is preliminary data.</text>
</comment>
<feature type="signal peptide" evidence="1">
    <location>
        <begin position="1"/>
        <end position="18"/>
    </location>
</feature>
<dbReference type="InterPro" id="IPR021245">
    <property type="entry name" value="DUF2790"/>
</dbReference>
<feature type="chain" id="PRO_5047341729" evidence="1">
    <location>
        <begin position="19"/>
        <end position="92"/>
    </location>
</feature>
<keyword evidence="3" id="KW-1185">Reference proteome</keyword>
<name>A0ABV7AT81_9GAMM</name>
<sequence length="92" mass="10259">MKKWIALFMAGFSCLLVAAEKNTDAETNQQPAAPKVEEYNYSMHLDIARVISHSEVPNVCAVVPVQMTYEDHQGKRHTLEYEVMGNGCGSNN</sequence>
<evidence type="ECO:0000256" key="1">
    <source>
        <dbReference type="SAM" id="SignalP"/>
    </source>
</evidence>
<evidence type="ECO:0000313" key="2">
    <source>
        <dbReference type="EMBL" id="MFC2972270.1"/>
    </source>
</evidence>
<dbReference type="Gene3D" id="2.30.140.50">
    <property type="entry name" value="Protein of unknown function DUF2790"/>
    <property type="match status" value="1"/>
</dbReference>
<proteinExistence type="predicted"/>